<organism evidence="2">
    <name type="scientific">Arion vulgaris</name>
    <dbReference type="NCBI Taxonomy" id="1028688"/>
    <lineage>
        <taxon>Eukaryota</taxon>
        <taxon>Metazoa</taxon>
        <taxon>Spiralia</taxon>
        <taxon>Lophotrochozoa</taxon>
        <taxon>Mollusca</taxon>
        <taxon>Gastropoda</taxon>
        <taxon>Heterobranchia</taxon>
        <taxon>Euthyneura</taxon>
        <taxon>Panpulmonata</taxon>
        <taxon>Eupulmonata</taxon>
        <taxon>Stylommatophora</taxon>
        <taxon>Helicina</taxon>
        <taxon>Arionoidea</taxon>
        <taxon>Arionidae</taxon>
        <taxon>Arion</taxon>
    </lineage>
</organism>
<feature type="compositionally biased region" description="Polar residues" evidence="1">
    <location>
        <begin position="94"/>
        <end position="105"/>
    </location>
</feature>
<sequence>LHTTIRRPESDELIEDLDSPESICKIDREDCFSWEQDRLQLSIDHVLDSTDITDLTTPASSTSASHDSIAISDRESVSSDSTTASLAHQEKYKNSTPSLESTKSE</sequence>
<feature type="compositionally biased region" description="Polar residues" evidence="1">
    <location>
        <begin position="55"/>
        <end position="66"/>
    </location>
</feature>
<evidence type="ECO:0000256" key="1">
    <source>
        <dbReference type="SAM" id="MobiDB-lite"/>
    </source>
</evidence>
<protein>
    <submittedName>
        <fullName evidence="2">Uncharacterized protein</fullName>
    </submittedName>
</protein>
<feature type="region of interest" description="Disordered" evidence="1">
    <location>
        <begin position="55"/>
        <end position="105"/>
    </location>
</feature>
<proteinExistence type="predicted"/>
<feature type="non-terminal residue" evidence="2">
    <location>
        <position position="1"/>
    </location>
</feature>
<reference evidence="2" key="1">
    <citation type="submission" date="2014-12" db="EMBL/GenBank/DDBJ databases">
        <title>Insight into the proteome of Arion vulgaris.</title>
        <authorList>
            <person name="Aradska J."/>
            <person name="Bulat T."/>
            <person name="Smidak R."/>
            <person name="Sarate P."/>
            <person name="Gangsoo J."/>
            <person name="Sialana F."/>
            <person name="Bilban M."/>
            <person name="Lubec G."/>
        </authorList>
    </citation>
    <scope>NUCLEOTIDE SEQUENCE</scope>
    <source>
        <tissue evidence="2">Skin</tissue>
    </source>
</reference>
<evidence type="ECO:0000313" key="2">
    <source>
        <dbReference type="EMBL" id="CEK60738.1"/>
    </source>
</evidence>
<name>A0A0B6YWY4_9EUPU</name>
<dbReference type="AlphaFoldDB" id="A0A0B6YWY4"/>
<dbReference type="EMBL" id="HACG01013873">
    <property type="protein sequence ID" value="CEK60738.1"/>
    <property type="molecule type" value="Transcribed_RNA"/>
</dbReference>
<feature type="non-terminal residue" evidence="2">
    <location>
        <position position="105"/>
    </location>
</feature>
<gene>
    <name evidence="2" type="primary">ORF40259</name>
</gene>
<accession>A0A0B6YWY4</accession>